<dbReference type="AlphaFoldDB" id="A0A4V1IWQ4"/>
<keyword evidence="5 14" id="KW-0812">Transmembrane</keyword>
<dbReference type="Gene3D" id="1.20.120.350">
    <property type="entry name" value="Voltage-gated potassium channels. Chain C"/>
    <property type="match status" value="1"/>
</dbReference>
<dbReference type="Pfam" id="PF00520">
    <property type="entry name" value="Ion_trans"/>
    <property type="match status" value="1"/>
</dbReference>
<dbReference type="InterPro" id="IPR027359">
    <property type="entry name" value="Volt_channel_dom_sf"/>
</dbReference>
<evidence type="ECO:0000256" key="5">
    <source>
        <dbReference type="ARBA" id="ARBA00022692"/>
    </source>
</evidence>
<keyword evidence="6" id="KW-0851">Voltage-gated channel</keyword>
<dbReference type="PANTHER" id="PTHR46480">
    <property type="entry name" value="F20B24.22"/>
    <property type="match status" value="1"/>
</dbReference>
<name>A0A4V1IWQ4_9FUNG</name>
<dbReference type="GO" id="GO:0005886">
    <property type="term" value="C:plasma membrane"/>
    <property type="evidence" value="ECO:0007669"/>
    <property type="project" value="UniProtKB-SubCell"/>
</dbReference>
<evidence type="ECO:0000256" key="2">
    <source>
        <dbReference type="ARBA" id="ARBA00015897"/>
    </source>
</evidence>
<feature type="domain" description="Ion transport" evidence="15">
    <location>
        <begin position="89"/>
        <end position="204"/>
    </location>
</feature>
<evidence type="ECO:0000313" key="16">
    <source>
        <dbReference type="EMBL" id="RKP08369.1"/>
    </source>
</evidence>
<dbReference type="InterPro" id="IPR005821">
    <property type="entry name" value="Ion_trans_dom"/>
</dbReference>
<feature type="transmembrane region" description="Helical" evidence="14">
    <location>
        <begin position="21"/>
        <end position="51"/>
    </location>
</feature>
<evidence type="ECO:0000259" key="15">
    <source>
        <dbReference type="Pfam" id="PF00520"/>
    </source>
</evidence>
<keyword evidence="9" id="KW-0406">Ion transport</keyword>
<dbReference type="GO" id="GO:0030171">
    <property type="term" value="F:voltage-gated proton channel activity"/>
    <property type="evidence" value="ECO:0007669"/>
    <property type="project" value="InterPro"/>
</dbReference>
<dbReference type="InterPro" id="IPR031846">
    <property type="entry name" value="Hvcn1"/>
</dbReference>
<keyword evidence="17" id="KW-1185">Reference proteome</keyword>
<keyword evidence="7 14" id="KW-1133">Transmembrane helix</keyword>
<protein>
    <recommendedName>
        <fullName evidence="2">Voltage-gated hydrogen channel 1</fullName>
    </recommendedName>
    <alternativeName>
        <fullName evidence="12">Hydrogen voltage-gated channel 1</fullName>
    </alternativeName>
</protein>
<evidence type="ECO:0000256" key="12">
    <source>
        <dbReference type="ARBA" id="ARBA00031989"/>
    </source>
</evidence>
<dbReference type="EMBL" id="KZ992609">
    <property type="protein sequence ID" value="RKP08369.1"/>
    <property type="molecule type" value="Genomic_DNA"/>
</dbReference>
<evidence type="ECO:0000256" key="13">
    <source>
        <dbReference type="SAM" id="Coils"/>
    </source>
</evidence>
<evidence type="ECO:0000313" key="17">
    <source>
        <dbReference type="Proteomes" id="UP000271241"/>
    </source>
</evidence>
<evidence type="ECO:0000256" key="14">
    <source>
        <dbReference type="SAM" id="Phobius"/>
    </source>
</evidence>
<keyword evidence="3" id="KW-0813">Transport</keyword>
<evidence type="ECO:0000256" key="4">
    <source>
        <dbReference type="ARBA" id="ARBA00022475"/>
    </source>
</evidence>
<dbReference type="GO" id="GO:0034702">
    <property type="term" value="C:monoatomic ion channel complex"/>
    <property type="evidence" value="ECO:0007669"/>
    <property type="project" value="UniProtKB-KW"/>
</dbReference>
<dbReference type="STRING" id="78915.A0A4V1IWQ4"/>
<evidence type="ECO:0000256" key="6">
    <source>
        <dbReference type="ARBA" id="ARBA00022882"/>
    </source>
</evidence>
<dbReference type="Proteomes" id="UP000271241">
    <property type="component" value="Unassembled WGS sequence"/>
</dbReference>
<gene>
    <name evidence="16" type="ORF">THASP1DRAFT_29826</name>
</gene>
<evidence type="ECO:0000256" key="10">
    <source>
        <dbReference type="ARBA" id="ARBA00023136"/>
    </source>
</evidence>
<evidence type="ECO:0000256" key="8">
    <source>
        <dbReference type="ARBA" id="ARBA00023054"/>
    </source>
</evidence>
<keyword evidence="8 13" id="KW-0175">Coiled coil</keyword>
<evidence type="ECO:0000256" key="1">
    <source>
        <dbReference type="ARBA" id="ARBA00004651"/>
    </source>
</evidence>
<dbReference type="OrthoDB" id="427456at2759"/>
<feature type="coiled-coil region" evidence="13">
    <location>
        <begin position="206"/>
        <end position="247"/>
    </location>
</feature>
<feature type="transmembrane region" description="Helical" evidence="14">
    <location>
        <begin position="87"/>
        <end position="111"/>
    </location>
</feature>
<evidence type="ECO:0000256" key="9">
    <source>
        <dbReference type="ARBA" id="ARBA00023065"/>
    </source>
</evidence>
<organism evidence="16 17">
    <name type="scientific">Thamnocephalis sphaerospora</name>
    <dbReference type="NCBI Taxonomy" id="78915"/>
    <lineage>
        <taxon>Eukaryota</taxon>
        <taxon>Fungi</taxon>
        <taxon>Fungi incertae sedis</taxon>
        <taxon>Zoopagomycota</taxon>
        <taxon>Zoopagomycotina</taxon>
        <taxon>Zoopagomycetes</taxon>
        <taxon>Zoopagales</taxon>
        <taxon>Sigmoideomycetaceae</taxon>
        <taxon>Thamnocephalis</taxon>
    </lineage>
</organism>
<accession>A0A4V1IWQ4</accession>
<sequence length="247" mass="27857">MAISFSSTSLGRHLLEKRASLGLAPPVVAITFVSVVIPWCLLITAASMPYISIPPTESTPLRLESHIVHNREPWRSRLATALESRRAHVFILGLVLLDLALVLIEIIVSLFEKDEDLEHHVLFQVMSFLSLGILWLFVLEIILSVYAFGLHYLTSWAHLLDATIIIASLVAEMVLTGKEREVASLLIALRLWRVVRLIEGVATSVKMRYEQKQAELRRQVEMLEAELASEKRERAALEARLQMYAAV</sequence>
<keyword evidence="11" id="KW-0407">Ion channel</keyword>
<keyword evidence="4" id="KW-1003">Cell membrane</keyword>
<evidence type="ECO:0000256" key="11">
    <source>
        <dbReference type="ARBA" id="ARBA00023303"/>
    </source>
</evidence>
<feature type="transmembrane region" description="Helical" evidence="14">
    <location>
        <begin position="123"/>
        <end position="149"/>
    </location>
</feature>
<evidence type="ECO:0000256" key="3">
    <source>
        <dbReference type="ARBA" id="ARBA00022448"/>
    </source>
</evidence>
<evidence type="ECO:0000256" key="7">
    <source>
        <dbReference type="ARBA" id="ARBA00022989"/>
    </source>
</evidence>
<reference evidence="17" key="1">
    <citation type="journal article" date="2018" name="Nat. Microbiol.">
        <title>Leveraging single-cell genomics to expand the fungal tree of life.</title>
        <authorList>
            <person name="Ahrendt S.R."/>
            <person name="Quandt C.A."/>
            <person name="Ciobanu D."/>
            <person name="Clum A."/>
            <person name="Salamov A."/>
            <person name="Andreopoulos B."/>
            <person name="Cheng J.F."/>
            <person name="Woyke T."/>
            <person name="Pelin A."/>
            <person name="Henrissat B."/>
            <person name="Reynolds N.K."/>
            <person name="Benny G.L."/>
            <person name="Smith M.E."/>
            <person name="James T.Y."/>
            <person name="Grigoriev I.V."/>
        </authorList>
    </citation>
    <scope>NUCLEOTIDE SEQUENCE [LARGE SCALE GENOMIC DNA]</scope>
    <source>
        <strain evidence="17">RSA 1356</strain>
    </source>
</reference>
<keyword evidence="10 14" id="KW-0472">Membrane</keyword>
<dbReference type="PANTHER" id="PTHR46480:SF1">
    <property type="entry name" value="VOLTAGE-GATED HYDROGEN CHANNEL 1"/>
    <property type="match status" value="1"/>
</dbReference>
<proteinExistence type="predicted"/>
<comment type="subcellular location">
    <subcellularLocation>
        <location evidence="1">Cell membrane</location>
        <topology evidence="1">Multi-pass membrane protein</topology>
    </subcellularLocation>
</comment>